<evidence type="ECO:0000313" key="2">
    <source>
        <dbReference type="EMBL" id="CAK0834806.1"/>
    </source>
</evidence>
<dbReference type="Proteomes" id="UP001189429">
    <property type="component" value="Unassembled WGS sequence"/>
</dbReference>
<evidence type="ECO:0000313" key="3">
    <source>
        <dbReference type="Proteomes" id="UP001189429"/>
    </source>
</evidence>
<sequence length="96" mass="10250">MRAGISEFGGRRPPDPSVVGAVSDGTLSPSIKEEAALPEHHGAMLAEMGRLGVPLKPGFCIRADCIASKPDSVELWEALEPAIVRLRDREAEEDGE</sequence>
<name>A0ABN9SS89_9DINO</name>
<dbReference type="EMBL" id="CAUYUJ010012891">
    <property type="protein sequence ID" value="CAK0834806.1"/>
    <property type="molecule type" value="Genomic_DNA"/>
</dbReference>
<reference evidence="2" key="1">
    <citation type="submission" date="2023-10" db="EMBL/GenBank/DDBJ databases">
        <authorList>
            <person name="Chen Y."/>
            <person name="Shah S."/>
            <person name="Dougan E. K."/>
            <person name="Thang M."/>
            <person name="Chan C."/>
        </authorList>
    </citation>
    <scope>NUCLEOTIDE SEQUENCE [LARGE SCALE GENOMIC DNA]</scope>
</reference>
<gene>
    <name evidence="2" type="ORF">PCOR1329_LOCUS32109</name>
</gene>
<keyword evidence="3" id="KW-1185">Reference proteome</keyword>
<organism evidence="2 3">
    <name type="scientific">Prorocentrum cordatum</name>
    <dbReference type="NCBI Taxonomy" id="2364126"/>
    <lineage>
        <taxon>Eukaryota</taxon>
        <taxon>Sar</taxon>
        <taxon>Alveolata</taxon>
        <taxon>Dinophyceae</taxon>
        <taxon>Prorocentrales</taxon>
        <taxon>Prorocentraceae</taxon>
        <taxon>Prorocentrum</taxon>
    </lineage>
</organism>
<evidence type="ECO:0000256" key="1">
    <source>
        <dbReference type="SAM" id="MobiDB-lite"/>
    </source>
</evidence>
<feature type="region of interest" description="Disordered" evidence="1">
    <location>
        <begin position="1"/>
        <end position="25"/>
    </location>
</feature>
<accession>A0ABN9SS89</accession>
<comment type="caution">
    <text evidence="2">The sequence shown here is derived from an EMBL/GenBank/DDBJ whole genome shotgun (WGS) entry which is preliminary data.</text>
</comment>
<proteinExistence type="predicted"/>
<protein>
    <submittedName>
        <fullName evidence="2">Uncharacterized protein</fullName>
    </submittedName>
</protein>